<evidence type="ECO:0000313" key="2">
    <source>
        <dbReference type="EMBL" id="KIK26634.1"/>
    </source>
</evidence>
<feature type="compositionally biased region" description="Basic and acidic residues" evidence="1">
    <location>
        <begin position="64"/>
        <end position="87"/>
    </location>
</feature>
<feature type="compositionally biased region" description="Polar residues" evidence="1">
    <location>
        <begin position="53"/>
        <end position="63"/>
    </location>
</feature>
<name>A0A0C9ZKX5_9AGAM</name>
<reference evidence="2 3" key="1">
    <citation type="submission" date="2014-04" db="EMBL/GenBank/DDBJ databases">
        <authorList>
            <consortium name="DOE Joint Genome Institute"/>
            <person name="Kuo A."/>
            <person name="Kohler A."/>
            <person name="Costa M.D."/>
            <person name="Nagy L.G."/>
            <person name="Floudas D."/>
            <person name="Copeland A."/>
            <person name="Barry K.W."/>
            <person name="Cichocki N."/>
            <person name="Veneault-Fourrey C."/>
            <person name="LaButti K."/>
            <person name="Lindquist E.A."/>
            <person name="Lipzen A."/>
            <person name="Lundell T."/>
            <person name="Morin E."/>
            <person name="Murat C."/>
            <person name="Sun H."/>
            <person name="Tunlid A."/>
            <person name="Henrissat B."/>
            <person name="Grigoriev I.V."/>
            <person name="Hibbett D.S."/>
            <person name="Martin F."/>
            <person name="Nordberg H.P."/>
            <person name="Cantor M.N."/>
            <person name="Hua S.X."/>
        </authorList>
    </citation>
    <scope>NUCLEOTIDE SEQUENCE [LARGE SCALE GENOMIC DNA]</scope>
    <source>
        <strain evidence="2 3">441</strain>
    </source>
</reference>
<sequence>MSALDSLASTQNRSLFVRRQLKAYPRGHSDSPPIALTTVSHRDHRHFAHGNTSAFNRLHNSGTRGREMQKNPTKVARDLSTCERSARSQDSFQASIEVSDTTST</sequence>
<proteinExistence type="predicted"/>
<keyword evidence="3" id="KW-1185">Reference proteome</keyword>
<evidence type="ECO:0000313" key="3">
    <source>
        <dbReference type="Proteomes" id="UP000054018"/>
    </source>
</evidence>
<dbReference type="Proteomes" id="UP000054018">
    <property type="component" value="Unassembled WGS sequence"/>
</dbReference>
<evidence type="ECO:0000256" key="1">
    <source>
        <dbReference type="SAM" id="MobiDB-lite"/>
    </source>
</evidence>
<reference evidence="3" key="2">
    <citation type="submission" date="2015-01" db="EMBL/GenBank/DDBJ databases">
        <title>Evolutionary Origins and Diversification of the Mycorrhizal Mutualists.</title>
        <authorList>
            <consortium name="DOE Joint Genome Institute"/>
            <consortium name="Mycorrhizal Genomics Consortium"/>
            <person name="Kohler A."/>
            <person name="Kuo A."/>
            <person name="Nagy L.G."/>
            <person name="Floudas D."/>
            <person name="Copeland A."/>
            <person name="Barry K.W."/>
            <person name="Cichocki N."/>
            <person name="Veneault-Fourrey C."/>
            <person name="LaButti K."/>
            <person name="Lindquist E.A."/>
            <person name="Lipzen A."/>
            <person name="Lundell T."/>
            <person name="Morin E."/>
            <person name="Murat C."/>
            <person name="Riley R."/>
            <person name="Ohm R."/>
            <person name="Sun H."/>
            <person name="Tunlid A."/>
            <person name="Henrissat B."/>
            <person name="Grigoriev I.V."/>
            <person name="Hibbett D.S."/>
            <person name="Martin F."/>
        </authorList>
    </citation>
    <scope>NUCLEOTIDE SEQUENCE [LARGE SCALE GENOMIC DNA]</scope>
    <source>
        <strain evidence="3">441</strain>
    </source>
</reference>
<organism evidence="2 3">
    <name type="scientific">Pisolithus microcarpus 441</name>
    <dbReference type="NCBI Taxonomy" id="765257"/>
    <lineage>
        <taxon>Eukaryota</taxon>
        <taxon>Fungi</taxon>
        <taxon>Dikarya</taxon>
        <taxon>Basidiomycota</taxon>
        <taxon>Agaricomycotina</taxon>
        <taxon>Agaricomycetes</taxon>
        <taxon>Agaricomycetidae</taxon>
        <taxon>Boletales</taxon>
        <taxon>Sclerodermatineae</taxon>
        <taxon>Pisolithaceae</taxon>
        <taxon>Pisolithus</taxon>
    </lineage>
</organism>
<dbReference type="AlphaFoldDB" id="A0A0C9ZKX5"/>
<feature type="compositionally biased region" description="Polar residues" evidence="1">
    <location>
        <begin position="88"/>
        <end position="104"/>
    </location>
</feature>
<accession>A0A0C9ZKX5</accession>
<gene>
    <name evidence="2" type="ORF">PISMIDRAFT_675518</name>
</gene>
<protein>
    <submittedName>
        <fullName evidence="2">Uncharacterized protein</fullName>
    </submittedName>
</protein>
<dbReference type="EMBL" id="KN833700">
    <property type="protein sequence ID" value="KIK26634.1"/>
    <property type="molecule type" value="Genomic_DNA"/>
</dbReference>
<dbReference type="HOGENOM" id="CLU_2251113_0_0_1"/>
<feature type="region of interest" description="Disordered" evidence="1">
    <location>
        <begin position="53"/>
        <end position="104"/>
    </location>
</feature>